<feature type="region of interest" description="Disordered" evidence="2">
    <location>
        <begin position="1"/>
        <end position="23"/>
    </location>
</feature>
<reference evidence="3 4" key="1">
    <citation type="journal article" date="2011" name="J. Bacteriol.">
        <title>Genome of Ochrobactrum anthropi ATCC 49188 T, a versatile opportunistic pathogen and symbiont of several eukaryotic hosts.</title>
        <authorList>
            <person name="Chain P.S."/>
            <person name="Lang D.M."/>
            <person name="Comerci D.J."/>
            <person name="Malfatti S.A."/>
            <person name="Vergez L.M."/>
            <person name="Shin M."/>
            <person name="Ugalde R.A."/>
            <person name="Garcia E."/>
            <person name="Tolmasky M.E."/>
        </authorList>
    </citation>
    <scope>NUCLEOTIDE SEQUENCE [LARGE SCALE GENOMIC DNA]</scope>
    <source>
        <strain evidence="4">ATCC 49188 / DSM 6882 / CCUG 24695 / JCM 21032 / LMG 3331 / NBRC 15819 / NCTC 12168 / Alc 37</strain>
    </source>
</reference>
<organism evidence="3 4">
    <name type="scientific">Brucella anthropi (strain ATCC 49188 / DSM 6882 / CCUG 24695 / JCM 21032 / LMG 3331 / NBRC 15819 / NCTC 12168 / Alc 37)</name>
    <name type="common">Ochrobactrum anthropi</name>
    <dbReference type="NCBI Taxonomy" id="439375"/>
    <lineage>
        <taxon>Bacteria</taxon>
        <taxon>Pseudomonadati</taxon>
        <taxon>Pseudomonadota</taxon>
        <taxon>Alphaproteobacteria</taxon>
        <taxon>Hyphomicrobiales</taxon>
        <taxon>Brucellaceae</taxon>
        <taxon>Brucella/Ochrobactrum group</taxon>
        <taxon>Brucella</taxon>
    </lineage>
</organism>
<accession>A6WZ74</accession>
<dbReference type="STRING" id="439375.Oant_1562"/>
<dbReference type="RefSeq" id="WP_012091616.1">
    <property type="nucleotide sequence ID" value="NC_009667.1"/>
</dbReference>
<name>A6WZ74_BRUA4</name>
<keyword evidence="1" id="KW-0175">Coiled coil</keyword>
<dbReference type="KEGG" id="oan:Oant_1562"/>
<evidence type="ECO:0000256" key="1">
    <source>
        <dbReference type="SAM" id="Coils"/>
    </source>
</evidence>
<proteinExistence type="predicted"/>
<protein>
    <submittedName>
        <fullName evidence="3">Uncharacterized protein</fullName>
    </submittedName>
</protein>
<dbReference type="HOGENOM" id="CLU_2116448_0_0_5"/>
<dbReference type="AlphaFoldDB" id="A6WZ74"/>
<feature type="coiled-coil region" evidence="1">
    <location>
        <begin position="76"/>
        <end position="103"/>
    </location>
</feature>
<dbReference type="EMBL" id="CP000758">
    <property type="protein sequence ID" value="ABS14278.1"/>
    <property type="molecule type" value="Genomic_DNA"/>
</dbReference>
<evidence type="ECO:0000313" key="4">
    <source>
        <dbReference type="Proteomes" id="UP000002301"/>
    </source>
</evidence>
<evidence type="ECO:0000256" key="2">
    <source>
        <dbReference type="SAM" id="MobiDB-lite"/>
    </source>
</evidence>
<dbReference type="Proteomes" id="UP000002301">
    <property type="component" value="Chromosome 1"/>
</dbReference>
<evidence type="ECO:0000313" key="3">
    <source>
        <dbReference type="EMBL" id="ABS14278.1"/>
    </source>
</evidence>
<sequence length="120" mass="14123">MTEDEDKITKLPIKFKSPPGEDEPMLKIVSHEPGVCNHAWQFRNGRQIHATYFIREGETEVECSLCGTRLDPMFVLRKLAQAENRWQASRERYQDEMKRLSERTRTKCKHCGQMTPISRK</sequence>
<gene>
    <name evidence="3" type="ordered locus">Oant_1562</name>
</gene>
<dbReference type="eggNOG" id="ENOG5034ADR">
    <property type="taxonomic scope" value="Bacteria"/>
</dbReference>
<keyword evidence="4" id="KW-1185">Reference proteome</keyword>